<name>A0A4R2PQC6_RHOSA</name>
<keyword evidence="8 10" id="KW-0472">Membrane</keyword>
<evidence type="ECO:0000256" key="3">
    <source>
        <dbReference type="ARBA" id="ARBA00022617"/>
    </source>
</evidence>
<comment type="subcellular location">
    <subcellularLocation>
        <location evidence="1">Membrane</location>
    </subcellularLocation>
</comment>
<feature type="binding site" description="covalent" evidence="9">
    <location>
        <position position="68"/>
    </location>
    <ligand>
        <name>heme c</name>
        <dbReference type="ChEBI" id="CHEBI:61717"/>
    </ligand>
</feature>
<evidence type="ECO:0000256" key="11">
    <source>
        <dbReference type="SAM" id="SignalP"/>
    </source>
</evidence>
<feature type="binding site" description="covalent" evidence="9">
    <location>
        <position position="189"/>
    </location>
    <ligand>
        <name>heme c</name>
        <dbReference type="ChEBI" id="CHEBI:61717"/>
    </ligand>
</feature>
<dbReference type="SUPFAM" id="SSF46626">
    <property type="entry name" value="Cytochrome c"/>
    <property type="match status" value="1"/>
</dbReference>
<dbReference type="RefSeq" id="WP_132707645.1">
    <property type="nucleotide sequence ID" value="NZ_JACIGF010000002.1"/>
</dbReference>
<feature type="transmembrane region" description="Helical" evidence="10">
    <location>
        <begin position="233"/>
        <end position="250"/>
    </location>
</feature>
<keyword evidence="3 9" id="KW-0349">Heme</keyword>
<evidence type="ECO:0000256" key="4">
    <source>
        <dbReference type="ARBA" id="ARBA00022692"/>
    </source>
</evidence>
<dbReference type="InParanoid" id="A0A4R2PQC6"/>
<dbReference type="EMBL" id="SLXO01000002">
    <property type="protein sequence ID" value="TCP37999.1"/>
    <property type="molecule type" value="Genomic_DNA"/>
</dbReference>
<evidence type="ECO:0000313" key="12">
    <source>
        <dbReference type="EMBL" id="TCP37999.1"/>
    </source>
</evidence>
<dbReference type="PANTHER" id="PTHR10266:SF3">
    <property type="entry name" value="CYTOCHROME C1, HEME PROTEIN, MITOCHONDRIAL"/>
    <property type="match status" value="1"/>
</dbReference>
<dbReference type="OrthoDB" id="9808471at2"/>
<accession>A0A4R2PQC6</accession>
<comment type="cofactor">
    <cofactor evidence="9">
        <name>heme c</name>
        <dbReference type="ChEBI" id="CHEBI:61717"/>
    </cofactor>
    <text evidence="9">Binds 1 heme c group covalently per subunit.</text>
</comment>
<sequence length="280" mass="31441">MRSCSKTVRAGVLALTMGLGAALPAQAAGGAKEPMDVDFQFEGPFGTWNYPSIQRGLQVYRQICSSCHKLENVPFRTLTQIGFSEDEVKAIAEQYQVDTINDYGEVEQKPAATNDEFPAPFPNEQAAKAANNNAYPPNLSLITKAREHGPEYVYSLMQGYVEDSEIPEGVNLAPGQYYNEYMDGHKISMPRQLYPMMVMYDDGTEATVEQMSRDIANFLVWAAQPEMIDRKRMGINVLGFLFILSVLLYMTTQKVWKPVKEGATPWKDIIERDQANRQDA</sequence>
<feature type="chain" id="PRO_5020399998" description="Cytochrome c1" evidence="11">
    <location>
        <begin position="28"/>
        <end position="280"/>
    </location>
</feature>
<dbReference type="GO" id="GO:0020037">
    <property type="term" value="F:heme binding"/>
    <property type="evidence" value="ECO:0007669"/>
    <property type="project" value="InterPro"/>
</dbReference>
<dbReference type="GO" id="GO:0016020">
    <property type="term" value="C:membrane"/>
    <property type="evidence" value="ECO:0007669"/>
    <property type="project" value="UniProtKB-SubCell"/>
</dbReference>
<evidence type="ECO:0000313" key="13">
    <source>
        <dbReference type="Proteomes" id="UP000295399"/>
    </source>
</evidence>
<feature type="signal peptide" evidence="11">
    <location>
        <begin position="1"/>
        <end position="27"/>
    </location>
</feature>
<evidence type="ECO:0000256" key="10">
    <source>
        <dbReference type="SAM" id="Phobius"/>
    </source>
</evidence>
<keyword evidence="13" id="KW-1185">Reference proteome</keyword>
<protein>
    <recommendedName>
        <fullName evidence="2">Cytochrome c1</fullName>
    </recommendedName>
</protein>
<comment type="caution">
    <text evidence="12">The sequence shown here is derived from an EMBL/GenBank/DDBJ whole genome shotgun (WGS) entry which is preliminary data.</text>
</comment>
<dbReference type="Proteomes" id="UP000295399">
    <property type="component" value="Unassembled WGS sequence"/>
</dbReference>
<evidence type="ECO:0000256" key="2">
    <source>
        <dbReference type="ARBA" id="ARBA00016165"/>
    </source>
</evidence>
<dbReference type="GO" id="GO:0009055">
    <property type="term" value="F:electron transfer activity"/>
    <property type="evidence" value="ECO:0007669"/>
    <property type="project" value="InterPro"/>
</dbReference>
<gene>
    <name evidence="12" type="ORF">EV659_102410</name>
</gene>
<dbReference type="InterPro" id="IPR002326">
    <property type="entry name" value="Cyt_c1"/>
</dbReference>
<keyword evidence="11" id="KW-0732">Signal</keyword>
<keyword evidence="6 10" id="KW-1133">Transmembrane helix</keyword>
<keyword evidence="4 10" id="KW-0812">Transmembrane</keyword>
<dbReference type="Gene3D" id="1.20.5.100">
    <property type="entry name" value="Cytochrome c1, transmembrane anchor, C-terminal"/>
    <property type="match status" value="1"/>
</dbReference>
<evidence type="ECO:0000256" key="5">
    <source>
        <dbReference type="ARBA" id="ARBA00022723"/>
    </source>
</evidence>
<keyword evidence="5 9" id="KW-0479">Metal-binding</keyword>
<dbReference type="Gene3D" id="1.10.760.10">
    <property type="entry name" value="Cytochrome c-like domain"/>
    <property type="match status" value="1"/>
</dbReference>
<dbReference type="Pfam" id="PF02167">
    <property type="entry name" value="Cytochrom_C1"/>
    <property type="match status" value="1"/>
</dbReference>
<evidence type="ECO:0000256" key="8">
    <source>
        <dbReference type="ARBA" id="ARBA00023136"/>
    </source>
</evidence>
<keyword evidence="7 9" id="KW-0408">Iron</keyword>
<feature type="binding site" description="covalent" evidence="9">
    <location>
        <position position="64"/>
    </location>
    <ligand>
        <name>heme c</name>
        <dbReference type="ChEBI" id="CHEBI:61717"/>
    </ligand>
</feature>
<reference evidence="12 13" key="1">
    <citation type="submission" date="2019-03" db="EMBL/GenBank/DDBJ databases">
        <title>Genomic Encyclopedia of Type Strains, Phase IV (KMG-IV): sequencing the most valuable type-strain genomes for metagenomic binning, comparative biology and taxonomic classification.</title>
        <authorList>
            <person name="Goeker M."/>
        </authorList>
    </citation>
    <scope>NUCLEOTIDE SEQUENCE [LARGE SCALE GENOMIC DNA]</scope>
    <source>
        <strain evidence="12 13">DSM 2132</strain>
    </source>
</reference>
<proteinExistence type="predicted"/>
<evidence type="ECO:0000256" key="7">
    <source>
        <dbReference type="ARBA" id="ARBA00023004"/>
    </source>
</evidence>
<dbReference type="AlphaFoldDB" id="A0A4R2PQC6"/>
<organism evidence="12 13">
    <name type="scientific">Rhodothalassium salexigens DSM 2132</name>
    <dbReference type="NCBI Taxonomy" id="1188247"/>
    <lineage>
        <taxon>Bacteria</taxon>
        <taxon>Pseudomonadati</taxon>
        <taxon>Pseudomonadota</taxon>
        <taxon>Alphaproteobacteria</taxon>
        <taxon>Rhodothalassiales</taxon>
        <taxon>Rhodothalassiaceae</taxon>
        <taxon>Rhodothalassium</taxon>
    </lineage>
</organism>
<evidence type="ECO:0000256" key="1">
    <source>
        <dbReference type="ARBA" id="ARBA00004370"/>
    </source>
</evidence>
<evidence type="ECO:0000256" key="6">
    <source>
        <dbReference type="ARBA" id="ARBA00022989"/>
    </source>
</evidence>
<dbReference type="PANTHER" id="PTHR10266">
    <property type="entry name" value="CYTOCHROME C1"/>
    <property type="match status" value="1"/>
</dbReference>
<dbReference type="GO" id="GO:0046872">
    <property type="term" value="F:metal ion binding"/>
    <property type="evidence" value="ECO:0007669"/>
    <property type="project" value="UniProtKB-KW"/>
</dbReference>
<feature type="binding site" description="covalent" evidence="9">
    <location>
        <position position="67"/>
    </location>
    <ligand>
        <name>heme c</name>
        <dbReference type="ChEBI" id="CHEBI:61717"/>
    </ligand>
</feature>
<dbReference type="PRINTS" id="PR00603">
    <property type="entry name" value="CYTOCHROMEC1"/>
</dbReference>
<dbReference type="InterPro" id="IPR036909">
    <property type="entry name" value="Cyt_c-like_dom_sf"/>
</dbReference>
<evidence type="ECO:0000256" key="9">
    <source>
        <dbReference type="PIRSR" id="PIRSR602326-1"/>
    </source>
</evidence>